<comment type="similarity">
    <text evidence="1">Belongs to the LytR/CpsA/Psr (LCP) family.</text>
</comment>
<evidence type="ECO:0000313" key="5">
    <source>
        <dbReference type="EMBL" id="GII42638.1"/>
    </source>
</evidence>
<feature type="domain" description="Cell envelope-related transcriptional attenuator" evidence="4">
    <location>
        <begin position="257"/>
        <end position="400"/>
    </location>
</feature>
<evidence type="ECO:0000256" key="1">
    <source>
        <dbReference type="ARBA" id="ARBA00006068"/>
    </source>
</evidence>
<evidence type="ECO:0000256" key="3">
    <source>
        <dbReference type="SAM" id="Phobius"/>
    </source>
</evidence>
<name>A0A8J3UCD6_9ACTN</name>
<comment type="caution">
    <text evidence="5">The sequence shown here is derived from an EMBL/GenBank/DDBJ whole genome shotgun (WGS) entry which is preliminary data.</text>
</comment>
<evidence type="ECO:0000256" key="2">
    <source>
        <dbReference type="SAM" id="MobiDB-lite"/>
    </source>
</evidence>
<sequence length="490" mass="51183">MAEDDDDATRAHRRPGGGGSRPAGRPADDPWARGGSPQDPRSAGRDDPWARGGSTPDPRPPTRPVDDPWQAGPSARDPWARPPADDAWTARQPAEDAWTSAGQPAHPVPDAARGAASHAEGDDLGNTTPRVTSKVYGKPRSGQTPVRPLGGHHGGPPGGDGPPGSPSGGGGVRRPRNIGKIVLRSIAVLLVVLIVATVGGYFWIGSKLQSVEAFTDYSGRPAATPGEDWLLVGSDSRAGLSAEQRKKLATGKAVGKRTDTMMLLHIPDSGRPTLVSLPRDSYVPIAGHGNDKLNAAYAFGGPKLLTRTVEQVTGIRIDHYMEIGFGGFVGIVDAIGGVNICVKQNIKDKKAGINLKKGCQDMDGGTALGYVRTRKTGAIPDFDRTQRQRQFFSAVVQKAASPGTLLNPFSSVPLALSAADSVAVDPDTGLFNLLSVGLAMKGGPVTTAVPIGSLPTINGAAVVKWDTAKAVRLFDALAEDKPIPKDTITK</sequence>
<dbReference type="Pfam" id="PF03816">
    <property type="entry name" value="LytR_cpsA_psr"/>
    <property type="match status" value="1"/>
</dbReference>
<feature type="region of interest" description="Disordered" evidence="2">
    <location>
        <begin position="1"/>
        <end position="173"/>
    </location>
</feature>
<dbReference type="PANTHER" id="PTHR33392">
    <property type="entry name" value="POLYISOPRENYL-TEICHOIC ACID--PEPTIDOGLYCAN TEICHOIC ACID TRANSFERASE TAGU"/>
    <property type="match status" value="1"/>
</dbReference>
<organism evidence="5 6">
    <name type="scientific">Planotetraspora phitsanulokensis</name>
    <dbReference type="NCBI Taxonomy" id="575192"/>
    <lineage>
        <taxon>Bacteria</taxon>
        <taxon>Bacillati</taxon>
        <taxon>Actinomycetota</taxon>
        <taxon>Actinomycetes</taxon>
        <taxon>Streptosporangiales</taxon>
        <taxon>Streptosporangiaceae</taxon>
        <taxon>Planotetraspora</taxon>
    </lineage>
</organism>
<reference evidence="5 6" key="1">
    <citation type="submission" date="2021-01" db="EMBL/GenBank/DDBJ databases">
        <title>Whole genome shotgun sequence of Planotetraspora phitsanulokensis NBRC 104273.</title>
        <authorList>
            <person name="Komaki H."/>
            <person name="Tamura T."/>
        </authorList>
    </citation>
    <scope>NUCLEOTIDE SEQUENCE [LARGE SCALE GENOMIC DNA]</scope>
    <source>
        <strain evidence="5 6">NBRC 104273</strain>
    </source>
</reference>
<keyword evidence="3" id="KW-0472">Membrane</keyword>
<keyword evidence="3" id="KW-1133">Transmembrane helix</keyword>
<dbReference type="AlphaFoldDB" id="A0A8J3UCD6"/>
<dbReference type="Proteomes" id="UP000622547">
    <property type="component" value="Unassembled WGS sequence"/>
</dbReference>
<evidence type="ECO:0000259" key="4">
    <source>
        <dbReference type="Pfam" id="PF03816"/>
    </source>
</evidence>
<dbReference type="PANTHER" id="PTHR33392:SF6">
    <property type="entry name" value="POLYISOPRENYL-TEICHOIC ACID--PEPTIDOGLYCAN TEICHOIC ACID TRANSFERASE TAGU"/>
    <property type="match status" value="1"/>
</dbReference>
<dbReference type="InterPro" id="IPR004474">
    <property type="entry name" value="LytR_CpsA_psr"/>
</dbReference>
<accession>A0A8J3UCD6</accession>
<dbReference type="NCBIfam" id="TIGR00350">
    <property type="entry name" value="lytR_cpsA_psr"/>
    <property type="match status" value="1"/>
</dbReference>
<dbReference type="RefSeq" id="WP_204078055.1">
    <property type="nucleotide sequence ID" value="NZ_BAABHI010000019.1"/>
</dbReference>
<keyword evidence="6" id="KW-1185">Reference proteome</keyword>
<gene>
    <name evidence="5" type="ORF">Pph01_76410</name>
</gene>
<evidence type="ECO:0000313" key="6">
    <source>
        <dbReference type="Proteomes" id="UP000622547"/>
    </source>
</evidence>
<dbReference type="EMBL" id="BOOP01000045">
    <property type="protein sequence ID" value="GII42638.1"/>
    <property type="molecule type" value="Genomic_DNA"/>
</dbReference>
<dbReference type="Gene3D" id="3.40.630.190">
    <property type="entry name" value="LCP protein"/>
    <property type="match status" value="1"/>
</dbReference>
<protein>
    <recommendedName>
        <fullName evidence="4">Cell envelope-related transcriptional attenuator domain-containing protein</fullName>
    </recommendedName>
</protein>
<feature type="transmembrane region" description="Helical" evidence="3">
    <location>
        <begin position="181"/>
        <end position="204"/>
    </location>
</feature>
<proteinExistence type="inferred from homology"/>
<dbReference type="InterPro" id="IPR050922">
    <property type="entry name" value="LytR/CpsA/Psr_CW_biosynth"/>
</dbReference>
<keyword evidence="3" id="KW-0812">Transmembrane</keyword>